<organism evidence="11 12">
    <name type="scientific">Drosophila albomicans</name>
    <name type="common">Fruit fly</name>
    <dbReference type="NCBI Taxonomy" id="7291"/>
    <lineage>
        <taxon>Eukaryota</taxon>
        <taxon>Metazoa</taxon>
        <taxon>Ecdysozoa</taxon>
        <taxon>Arthropoda</taxon>
        <taxon>Hexapoda</taxon>
        <taxon>Insecta</taxon>
        <taxon>Pterygota</taxon>
        <taxon>Neoptera</taxon>
        <taxon>Endopterygota</taxon>
        <taxon>Diptera</taxon>
        <taxon>Brachycera</taxon>
        <taxon>Muscomorpha</taxon>
        <taxon>Ephydroidea</taxon>
        <taxon>Drosophilidae</taxon>
        <taxon>Drosophila</taxon>
    </lineage>
</organism>
<dbReference type="Proteomes" id="UP000515160">
    <property type="component" value="Chromosome 3"/>
</dbReference>
<dbReference type="GO" id="GO:0006605">
    <property type="term" value="P:protein targeting"/>
    <property type="evidence" value="ECO:0007669"/>
    <property type="project" value="InterPro"/>
</dbReference>
<sequence>MDQHLIRRRRARRKHKSGLSKFIWEVIFNFRSLRSYRRLACLQLALLMVFVKDSAKVINRCTKPDRQEFQRTALAITLGFLIMGFLGYTIKLLHMPITNIIMG</sequence>
<dbReference type="InterPro" id="IPR008158">
    <property type="entry name" value="Translocase_Sec61-g"/>
</dbReference>
<comment type="similarity">
    <text evidence="2">Belongs to the SecE/SEC61-gamma family.</text>
</comment>
<gene>
    <name evidence="12" type="primary">LOC117569143</name>
</gene>
<accession>A0A6P8X2V6</accession>
<evidence type="ECO:0000256" key="6">
    <source>
        <dbReference type="ARBA" id="ARBA00022927"/>
    </source>
</evidence>
<dbReference type="GeneID" id="117569143"/>
<dbReference type="GO" id="GO:0005789">
    <property type="term" value="C:endoplasmic reticulum membrane"/>
    <property type="evidence" value="ECO:0007669"/>
    <property type="project" value="UniProtKB-SubCell"/>
</dbReference>
<keyword evidence="7 10" id="KW-1133">Transmembrane helix</keyword>
<dbReference type="RefSeq" id="XP_034106063.1">
    <property type="nucleotide sequence ID" value="XM_034250172.2"/>
</dbReference>
<evidence type="ECO:0000256" key="7">
    <source>
        <dbReference type="ARBA" id="ARBA00022989"/>
    </source>
</evidence>
<dbReference type="PANTHER" id="PTHR12309">
    <property type="entry name" value="SEC61 GAMMA SUBUNIT"/>
    <property type="match status" value="1"/>
</dbReference>
<evidence type="ECO:0000256" key="8">
    <source>
        <dbReference type="ARBA" id="ARBA00023010"/>
    </source>
</evidence>
<keyword evidence="11" id="KW-1185">Reference proteome</keyword>
<keyword evidence="8" id="KW-0811">Translocation</keyword>
<name>A0A6P8X2V6_DROAB</name>
<evidence type="ECO:0000313" key="11">
    <source>
        <dbReference type="Proteomes" id="UP000515160"/>
    </source>
</evidence>
<protein>
    <submittedName>
        <fullName evidence="12">Protein transport protein Sec61 subunit gamma</fullName>
    </submittedName>
</protein>
<dbReference type="GO" id="GO:0006886">
    <property type="term" value="P:intracellular protein transport"/>
    <property type="evidence" value="ECO:0007669"/>
    <property type="project" value="InterPro"/>
</dbReference>
<dbReference type="SUPFAM" id="SSF103456">
    <property type="entry name" value="Preprotein translocase SecE subunit"/>
    <property type="match status" value="1"/>
</dbReference>
<dbReference type="OrthoDB" id="2401875at2759"/>
<evidence type="ECO:0000256" key="5">
    <source>
        <dbReference type="ARBA" id="ARBA00022824"/>
    </source>
</evidence>
<dbReference type="Pfam" id="PF00584">
    <property type="entry name" value="SecE"/>
    <property type="match status" value="1"/>
</dbReference>
<dbReference type="NCBIfam" id="TIGR00327">
    <property type="entry name" value="secE_euk_arch"/>
    <property type="match status" value="1"/>
</dbReference>
<keyword evidence="9 10" id="KW-0472">Membrane</keyword>
<evidence type="ECO:0000256" key="9">
    <source>
        <dbReference type="ARBA" id="ARBA00023136"/>
    </source>
</evidence>
<evidence type="ECO:0000256" key="4">
    <source>
        <dbReference type="ARBA" id="ARBA00022692"/>
    </source>
</evidence>
<dbReference type="Gene3D" id="1.20.5.820">
    <property type="entry name" value="Preprotein translocase SecE subunit"/>
    <property type="match status" value="1"/>
</dbReference>
<dbReference type="InterPro" id="IPR023391">
    <property type="entry name" value="Prot_translocase_SecE_dom_sf"/>
</dbReference>
<dbReference type="InterPro" id="IPR001901">
    <property type="entry name" value="Translocase_SecE/Sec61-g"/>
</dbReference>
<evidence type="ECO:0000256" key="10">
    <source>
        <dbReference type="SAM" id="Phobius"/>
    </source>
</evidence>
<keyword evidence="4 10" id="KW-0812">Transmembrane</keyword>
<dbReference type="AlphaFoldDB" id="A0A6P8X2V6"/>
<dbReference type="GO" id="GO:0008320">
    <property type="term" value="F:protein transmembrane transporter activity"/>
    <property type="evidence" value="ECO:0007669"/>
    <property type="project" value="InterPro"/>
</dbReference>
<proteinExistence type="inferred from homology"/>
<keyword evidence="5" id="KW-0256">Endoplasmic reticulum</keyword>
<keyword evidence="6" id="KW-0653">Protein transport</keyword>
<evidence type="ECO:0000256" key="3">
    <source>
        <dbReference type="ARBA" id="ARBA00022448"/>
    </source>
</evidence>
<dbReference type="HAMAP" id="MF_00422">
    <property type="entry name" value="SecE"/>
    <property type="match status" value="1"/>
</dbReference>
<feature type="transmembrane region" description="Helical" evidence="10">
    <location>
        <begin position="71"/>
        <end position="93"/>
    </location>
</feature>
<reference evidence="12" key="1">
    <citation type="submission" date="2025-08" db="UniProtKB">
        <authorList>
            <consortium name="RefSeq"/>
        </authorList>
    </citation>
    <scope>IDENTIFICATION</scope>
    <source>
        <strain evidence="12">15112-1751.03</strain>
        <tissue evidence="12">Whole Adult</tissue>
    </source>
</reference>
<evidence type="ECO:0000313" key="12">
    <source>
        <dbReference type="RefSeq" id="XP_034106063.1"/>
    </source>
</evidence>
<evidence type="ECO:0000256" key="1">
    <source>
        <dbReference type="ARBA" id="ARBA00004389"/>
    </source>
</evidence>
<keyword evidence="3" id="KW-0813">Transport</keyword>
<evidence type="ECO:0000256" key="2">
    <source>
        <dbReference type="ARBA" id="ARBA00008274"/>
    </source>
</evidence>
<comment type="subcellular location">
    <subcellularLocation>
        <location evidence="1">Endoplasmic reticulum membrane</location>
        <topology evidence="1">Single-pass membrane protein</topology>
    </subcellularLocation>
</comment>